<evidence type="ECO:0000259" key="9">
    <source>
        <dbReference type="Pfam" id="PF17917"/>
    </source>
</evidence>
<feature type="region of interest" description="Disordered" evidence="7">
    <location>
        <begin position="423"/>
        <end position="442"/>
    </location>
</feature>
<dbReference type="InterPro" id="IPR043502">
    <property type="entry name" value="DNA/RNA_pol_sf"/>
</dbReference>
<accession>A0A9N7MZG3</accession>
<dbReference type="Pfam" id="PF17917">
    <property type="entry name" value="RT_RNaseH"/>
    <property type="match status" value="1"/>
</dbReference>
<evidence type="ECO:0000256" key="2">
    <source>
        <dbReference type="ARBA" id="ARBA00022695"/>
    </source>
</evidence>
<keyword evidence="2" id="KW-0548">Nucleotidyltransferase</keyword>
<evidence type="ECO:0000256" key="6">
    <source>
        <dbReference type="ARBA" id="ARBA00022918"/>
    </source>
</evidence>
<dbReference type="CDD" id="cd00303">
    <property type="entry name" value="retropepsin_like"/>
    <property type="match status" value="1"/>
</dbReference>
<evidence type="ECO:0000259" key="8">
    <source>
        <dbReference type="Pfam" id="PF03732"/>
    </source>
</evidence>
<feature type="non-terminal residue" evidence="10">
    <location>
        <position position="1"/>
    </location>
</feature>
<feature type="domain" description="Retrotransposon gag" evidence="8">
    <location>
        <begin position="88"/>
        <end position="178"/>
    </location>
</feature>
<feature type="domain" description="Reverse transcriptase RNase H-like" evidence="9">
    <location>
        <begin position="730"/>
        <end position="815"/>
    </location>
</feature>
<dbReference type="GO" id="GO:0003964">
    <property type="term" value="F:RNA-directed DNA polymerase activity"/>
    <property type="evidence" value="ECO:0007669"/>
    <property type="project" value="UniProtKB-KW"/>
</dbReference>
<evidence type="ECO:0000313" key="11">
    <source>
        <dbReference type="Proteomes" id="UP001153555"/>
    </source>
</evidence>
<dbReference type="GO" id="GO:0004519">
    <property type="term" value="F:endonuclease activity"/>
    <property type="evidence" value="ECO:0007669"/>
    <property type="project" value="UniProtKB-KW"/>
</dbReference>
<dbReference type="InterPro" id="IPR001969">
    <property type="entry name" value="Aspartic_peptidase_AS"/>
</dbReference>
<evidence type="ECO:0000256" key="1">
    <source>
        <dbReference type="ARBA" id="ARBA00022679"/>
    </source>
</evidence>
<evidence type="ECO:0008006" key="12">
    <source>
        <dbReference type="Google" id="ProtNLM"/>
    </source>
</evidence>
<evidence type="ECO:0000256" key="7">
    <source>
        <dbReference type="SAM" id="MobiDB-lite"/>
    </source>
</evidence>
<dbReference type="Pfam" id="PF03732">
    <property type="entry name" value="Retrotrans_gag"/>
    <property type="match status" value="1"/>
</dbReference>
<keyword evidence="11" id="KW-1185">Reference proteome</keyword>
<name>A0A9N7MZG3_STRHE</name>
<dbReference type="AlphaFoldDB" id="A0A9N7MZG3"/>
<dbReference type="InterPro" id="IPR021109">
    <property type="entry name" value="Peptidase_aspartic_dom_sf"/>
</dbReference>
<organism evidence="10 11">
    <name type="scientific">Striga hermonthica</name>
    <name type="common">Purple witchweed</name>
    <name type="synonym">Buchnera hermonthica</name>
    <dbReference type="NCBI Taxonomy" id="68872"/>
    <lineage>
        <taxon>Eukaryota</taxon>
        <taxon>Viridiplantae</taxon>
        <taxon>Streptophyta</taxon>
        <taxon>Embryophyta</taxon>
        <taxon>Tracheophyta</taxon>
        <taxon>Spermatophyta</taxon>
        <taxon>Magnoliopsida</taxon>
        <taxon>eudicotyledons</taxon>
        <taxon>Gunneridae</taxon>
        <taxon>Pentapetalae</taxon>
        <taxon>asterids</taxon>
        <taxon>lamiids</taxon>
        <taxon>Lamiales</taxon>
        <taxon>Orobanchaceae</taxon>
        <taxon>Buchnereae</taxon>
        <taxon>Striga</taxon>
    </lineage>
</organism>
<dbReference type="Pfam" id="PF08284">
    <property type="entry name" value="RVP_2"/>
    <property type="match status" value="1"/>
</dbReference>
<proteinExistence type="predicted"/>
<dbReference type="PANTHER" id="PTHR34072:SF59">
    <property type="entry name" value="CCHC-TYPE INTEGRASE"/>
    <property type="match status" value="1"/>
</dbReference>
<sequence>EDNDWRSHASYASHATHDELRPHRDGRRRDARRHEGHHDRDEQVDERASTRPKIAMPTFMGTDPDAWLSRVVQFFEINDVPRYERVQIAAYHLDGEANVWWQWVMHKNHGEHMRWKDFEKELITRFGSSNYHDYNEALSRIKQVGSLREYQKEFERIASRVRDWPESALVGTFVGGLKAELAAEVRLDRPGSMRAAIESARLHGDHLMAVRKAKPSDVRTETKRTNAATEELTARTESKSNIRRHTDKDMQRRREKGLCYSCNEKFTPGHKCKGKEVFLLEIGDNCEEKEPREESLLHMVKSKKRGPKMITFTAKVRGKLVEVLVDSGSTLNFIDEELSKEIEIPFTKVKPFGVKVANGETLRGDILFKGVNLKAQGQKMRVDLYALPLKATDIVLGCQWLETLGPITTDYWKGTMEFGRSSKRVKLRTEDPGKSPDKDDEDGRVRKLNFLILGDKEGLEEEGNDTEVELGTGESREGLKGKRCASTLDAHEWANKPRTQVWRGVRGRKMDGCAGVCGGAVGDAGLGSGWDTRKCAGRREISAEGLGVRNNRVGGEDARGTGGVIVYIIFQFSMHQHYLSVQQFRWGLRLSTTLFIIALPCSRYVFSVSARNGRRSILGSSGLSLPTRVCTWCPVRRQMFSSDVTSVTTWLRSRDQLSVTHGFSAMRVFRSVMTRSRIVCLVRQDLSTIFSMSAPRFSNSEESEKSWEILSHKGLLLEVKCNLGGSKKLQGLGCVLMQDGRVVAYASRQLKPHEKNYPTHDLELVAVVHALKIWRHYLYGGRCEIFTDHKSLQYIFTQKELNMRQRRWLELVKNYDCSTQYHPGKANVVADALSRKVTGDLTYVISQQSPLIH</sequence>
<keyword evidence="4" id="KW-0255">Endonuclease</keyword>
<keyword evidence="1" id="KW-0808">Transferase</keyword>
<dbReference type="SUPFAM" id="SSF56672">
    <property type="entry name" value="DNA/RNA polymerases"/>
    <property type="match status" value="1"/>
</dbReference>
<keyword evidence="3" id="KW-0540">Nuclease</keyword>
<dbReference type="GO" id="GO:0004190">
    <property type="term" value="F:aspartic-type endopeptidase activity"/>
    <property type="evidence" value="ECO:0007669"/>
    <property type="project" value="InterPro"/>
</dbReference>
<feature type="compositionally biased region" description="Basic and acidic residues" evidence="7">
    <location>
        <begin position="212"/>
        <end position="224"/>
    </location>
</feature>
<evidence type="ECO:0000256" key="4">
    <source>
        <dbReference type="ARBA" id="ARBA00022759"/>
    </source>
</evidence>
<comment type="caution">
    <text evidence="10">The sequence shown here is derived from an EMBL/GenBank/DDBJ whole genome shotgun (WGS) entry which is preliminary data.</text>
</comment>
<protein>
    <recommendedName>
        <fullName evidence="12">Reverse transcriptase</fullName>
    </recommendedName>
</protein>
<dbReference type="InterPro" id="IPR005162">
    <property type="entry name" value="Retrotrans_gag_dom"/>
</dbReference>
<dbReference type="Gene3D" id="3.10.20.370">
    <property type="match status" value="1"/>
</dbReference>
<reference evidence="10" key="1">
    <citation type="submission" date="2019-12" db="EMBL/GenBank/DDBJ databases">
        <authorList>
            <person name="Scholes J."/>
        </authorList>
    </citation>
    <scope>NUCLEOTIDE SEQUENCE</scope>
</reference>
<dbReference type="Gene3D" id="2.40.70.10">
    <property type="entry name" value="Acid Proteases"/>
    <property type="match status" value="1"/>
</dbReference>
<feature type="region of interest" description="Disordered" evidence="7">
    <location>
        <begin position="212"/>
        <end position="238"/>
    </location>
</feature>
<evidence type="ECO:0000313" key="10">
    <source>
        <dbReference type="EMBL" id="CAA0819543.1"/>
    </source>
</evidence>
<keyword evidence="5" id="KW-0378">Hydrolase</keyword>
<feature type="non-terminal residue" evidence="10">
    <location>
        <position position="853"/>
    </location>
</feature>
<dbReference type="PROSITE" id="PS00141">
    <property type="entry name" value="ASP_PROTEASE"/>
    <property type="match status" value="1"/>
</dbReference>
<dbReference type="Proteomes" id="UP001153555">
    <property type="component" value="Unassembled WGS sequence"/>
</dbReference>
<dbReference type="GO" id="GO:0006508">
    <property type="term" value="P:proteolysis"/>
    <property type="evidence" value="ECO:0007669"/>
    <property type="project" value="InterPro"/>
</dbReference>
<evidence type="ECO:0000256" key="3">
    <source>
        <dbReference type="ARBA" id="ARBA00022722"/>
    </source>
</evidence>
<evidence type="ECO:0000256" key="5">
    <source>
        <dbReference type="ARBA" id="ARBA00022801"/>
    </source>
</evidence>
<feature type="region of interest" description="Disordered" evidence="7">
    <location>
        <begin position="1"/>
        <end position="56"/>
    </location>
</feature>
<dbReference type="OrthoDB" id="2020560at2759"/>
<feature type="compositionally biased region" description="Basic and acidic residues" evidence="7">
    <location>
        <begin position="32"/>
        <end position="49"/>
    </location>
</feature>
<dbReference type="EMBL" id="CACSLK010019251">
    <property type="protein sequence ID" value="CAA0819543.1"/>
    <property type="molecule type" value="Genomic_DNA"/>
</dbReference>
<keyword evidence="6" id="KW-0695">RNA-directed DNA polymerase</keyword>
<gene>
    <name evidence="10" type="ORF">SHERM_17920</name>
</gene>
<dbReference type="CDD" id="cd09274">
    <property type="entry name" value="RNase_HI_RT_Ty3"/>
    <property type="match status" value="1"/>
</dbReference>
<dbReference type="SUPFAM" id="SSF50630">
    <property type="entry name" value="Acid proteases"/>
    <property type="match status" value="1"/>
</dbReference>
<dbReference type="PANTHER" id="PTHR34072">
    <property type="entry name" value="ENZYMATIC POLYPROTEIN-RELATED"/>
    <property type="match status" value="1"/>
</dbReference>
<feature type="compositionally biased region" description="Basic and acidic residues" evidence="7">
    <location>
        <begin position="427"/>
        <end position="442"/>
    </location>
</feature>
<dbReference type="InterPro" id="IPR041373">
    <property type="entry name" value="RT_RNaseH"/>
</dbReference>